<dbReference type="SUPFAM" id="SSF53335">
    <property type="entry name" value="S-adenosyl-L-methionine-dependent methyltransferases"/>
    <property type="match status" value="1"/>
</dbReference>
<feature type="region of interest" description="Disordered" evidence="3">
    <location>
        <begin position="1"/>
        <end position="54"/>
    </location>
</feature>
<reference evidence="5 6" key="1">
    <citation type="submission" date="2019-10" db="EMBL/GenBank/DDBJ databases">
        <authorList>
            <person name="Palmer J.M."/>
        </authorList>
    </citation>
    <scope>NUCLEOTIDE SEQUENCE [LARGE SCALE GENOMIC DNA]</scope>
    <source>
        <strain evidence="5 6">TWF694</strain>
    </source>
</reference>
<comment type="pathway">
    <text evidence="2">tRNA modification; wybutosine-tRNA(Phe) biosynthesis.</text>
</comment>
<dbReference type="GO" id="GO:0031591">
    <property type="term" value="P:wybutosine biosynthetic process"/>
    <property type="evidence" value="ECO:0007669"/>
    <property type="project" value="InterPro"/>
</dbReference>
<feature type="compositionally biased region" description="Pro residues" evidence="3">
    <location>
        <begin position="44"/>
        <end position="53"/>
    </location>
</feature>
<accession>A0AAV9XFU8</accession>
<dbReference type="GO" id="GO:0030488">
    <property type="term" value="P:tRNA methylation"/>
    <property type="evidence" value="ECO:0007669"/>
    <property type="project" value="TreeGrafter"/>
</dbReference>
<dbReference type="GO" id="GO:0008175">
    <property type="term" value="F:tRNA methyltransferase activity"/>
    <property type="evidence" value="ECO:0007669"/>
    <property type="project" value="TreeGrafter"/>
</dbReference>
<comment type="caution">
    <text evidence="5">The sequence shown here is derived from an EMBL/GenBank/DDBJ whole genome shotgun (WGS) entry which is preliminary data.</text>
</comment>
<evidence type="ECO:0000256" key="2">
    <source>
        <dbReference type="PIRNR" id="PIRNR038972"/>
    </source>
</evidence>
<feature type="domain" description="SAM-dependent methyltransferase TRM5/TYW2-type" evidence="4">
    <location>
        <begin position="95"/>
        <end position="398"/>
    </location>
</feature>
<dbReference type="PANTHER" id="PTHR23245">
    <property type="entry name" value="TRNA METHYLTRANSFERASE"/>
    <property type="match status" value="1"/>
</dbReference>
<dbReference type="PROSITE" id="PS51684">
    <property type="entry name" value="SAM_MT_TRM5_TYW2"/>
    <property type="match status" value="1"/>
</dbReference>
<comment type="similarity">
    <text evidence="2">Belongs to the class I-like SAM-binding methyltransferase superfamily. TRM5/TYW2 family.</text>
</comment>
<evidence type="ECO:0000313" key="6">
    <source>
        <dbReference type="Proteomes" id="UP001365542"/>
    </source>
</evidence>
<dbReference type="Gene3D" id="3.40.50.150">
    <property type="entry name" value="Vaccinia Virus protein VP39"/>
    <property type="match status" value="1"/>
</dbReference>
<dbReference type="Proteomes" id="UP001365542">
    <property type="component" value="Unassembled WGS sequence"/>
</dbReference>
<keyword evidence="2" id="KW-0963">Cytoplasm</keyword>
<organism evidence="5 6">
    <name type="scientific">Orbilia ellipsospora</name>
    <dbReference type="NCBI Taxonomy" id="2528407"/>
    <lineage>
        <taxon>Eukaryota</taxon>
        <taxon>Fungi</taxon>
        <taxon>Dikarya</taxon>
        <taxon>Ascomycota</taxon>
        <taxon>Pezizomycotina</taxon>
        <taxon>Orbiliomycetes</taxon>
        <taxon>Orbiliales</taxon>
        <taxon>Orbiliaceae</taxon>
        <taxon>Orbilia</taxon>
    </lineage>
</organism>
<keyword evidence="2" id="KW-0808">Transferase</keyword>
<dbReference type="GO" id="GO:0005737">
    <property type="term" value="C:cytoplasm"/>
    <property type="evidence" value="ECO:0007669"/>
    <property type="project" value="UniProtKB-SubCell"/>
</dbReference>
<dbReference type="GO" id="GO:0102522">
    <property type="term" value="F:tRNA 4-demethylwyosine alpha-amino-alpha-carboxypropyltransferase activity"/>
    <property type="evidence" value="ECO:0007669"/>
    <property type="project" value="UniProtKB-EC"/>
</dbReference>
<keyword evidence="2" id="KW-0949">S-adenosyl-L-methionine</keyword>
<dbReference type="InterPro" id="IPR030382">
    <property type="entry name" value="MeTrfase_TRM5/TYW2"/>
</dbReference>
<dbReference type="PIRSF" id="PIRSF038972">
    <property type="entry name" value="Trm12"/>
    <property type="match status" value="1"/>
</dbReference>
<feature type="compositionally biased region" description="Basic and acidic residues" evidence="3">
    <location>
        <begin position="1"/>
        <end position="20"/>
    </location>
</feature>
<dbReference type="EMBL" id="JAVHJO010000005">
    <property type="protein sequence ID" value="KAK6540477.1"/>
    <property type="molecule type" value="Genomic_DNA"/>
</dbReference>
<sequence length="399" mass="44317">MQTTNHHDEDHHQHHDDKPPRGKKPPKQHASFTALTSFVSSHPPSTPSPPPSIPSKLRYDLYGTFLLLPPTTPLSTPSWTTYISTLPSKDQELLYSTLASVLNATHIAINAPIPAKQTADGNLIRAPKITPLHGDFGDVNSTDFDGVFWASTVQHGIYQTWCPLHTMFSRGNITEKQRLYELVSSQLSSPTSSPDVPTQVGGRGRRKRKVAAVDLFVGIGYFAFSYLKAGVDAVYGWDINTWSTEGCKRGAIANKWPVSMPSRGESGDVDEPEPRLVIFEESNVYAVERIQWLKGCIKREGKEWPHIMHVNLGLLPTSSAAYGIAIEILKSNDRREEAWVHVHENVAKEDVEVMKGSILERVGVLVGDSGMVNCDHVEFVKSWAPGVWHCVFDIRITPL</sequence>
<dbReference type="InterPro" id="IPR026274">
    <property type="entry name" value="tRNA_wybutosine_synth_prot_2"/>
</dbReference>
<dbReference type="AlphaFoldDB" id="A0AAV9XFU8"/>
<proteinExistence type="inferred from homology"/>
<comment type="subcellular location">
    <subcellularLocation>
        <location evidence="2">Cytoplasm</location>
    </subcellularLocation>
</comment>
<name>A0AAV9XFU8_9PEZI</name>
<comment type="catalytic activity">
    <reaction evidence="1">
        <text>4-demethylwyosine(37) in tRNA(Phe) + S-adenosyl-L-methionine = 4-demethyl-7-[(3S)-3-amino-3-carboxypropyl]wyosine(37) in tRNA(Phe) + S-methyl-5'-thioadenosine + H(+)</text>
        <dbReference type="Rhea" id="RHEA:36355"/>
        <dbReference type="Rhea" id="RHEA-COMP:10164"/>
        <dbReference type="Rhea" id="RHEA-COMP:10378"/>
        <dbReference type="ChEBI" id="CHEBI:15378"/>
        <dbReference type="ChEBI" id="CHEBI:17509"/>
        <dbReference type="ChEBI" id="CHEBI:59789"/>
        <dbReference type="ChEBI" id="CHEBI:64315"/>
        <dbReference type="ChEBI" id="CHEBI:73550"/>
        <dbReference type="EC" id="2.5.1.114"/>
    </reaction>
</comment>
<evidence type="ECO:0000259" key="4">
    <source>
        <dbReference type="PROSITE" id="PS51684"/>
    </source>
</evidence>
<evidence type="ECO:0000313" key="5">
    <source>
        <dbReference type="EMBL" id="KAK6540477.1"/>
    </source>
</evidence>
<keyword evidence="6" id="KW-1185">Reference proteome</keyword>
<evidence type="ECO:0000256" key="3">
    <source>
        <dbReference type="SAM" id="MobiDB-lite"/>
    </source>
</evidence>
<dbReference type="InterPro" id="IPR029063">
    <property type="entry name" value="SAM-dependent_MTases_sf"/>
</dbReference>
<dbReference type="PANTHER" id="PTHR23245:SF25">
    <property type="entry name" value="TRNA WYBUTOSINE-SYNTHESIZING PROTEIN 2 HOMOLOG"/>
    <property type="match status" value="1"/>
</dbReference>
<gene>
    <name evidence="5" type="ORF">TWF694_009268</name>
</gene>
<comment type="function">
    <text evidence="2">S-adenosyl-L-methionine-dependent transferase that acts as a component of the wybutosine biosynthesis pathway. Wybutosine is a hyper modified guanosine with a tricyclic base found at the 3'-position adjacent to the anticodon of eukaryotic phenylalanine tRNA. Catalyzes the transfer of the alpha-amino-alpha-carboxypropyl (acp) group from S-adenosyl-L-methionine to the C-7 position of 4-demethylwyosine (imG-14) to produce wybutosine-86.</text>
</comment>
<keyword evidence="2" id="KW-0819">tRNA processing</keyword>
<dbReference type="GO" id="GO:0008757">
    <property type="term" value="F:S-adenosylmethionine-dependent methyltransferase activity"/>
    <property type="evidence" value="ECO:0007669"/>
    <property type="project" value="InterPro"/>
</dbReference>
<evidence type="ECO:0000256" key="1">
    <source>
        <dbReference type="ARBA" id="ARBA00049400"/>
    </source>
</evidence>
<protein>
    <recommendedName>
        <fullName evidence="2">tRNA wybutosine-synthesizing protein 2</fullName>
        <shortName evidence="2">tRNA-yW-synthesizing protein 2</shortName>
    </recommendedName>
    <alternativeName>
        <fullName evidence="2">tRNA(Phe) (4-demethylwyosine(37)-C(7)) aminocarboxypropyltransferase</fullName>
    </alternativeName>
</protein>